<reference evidence="1" key="1">
    <citation type="submission" date="2022-04" db="EMBL/GenBank/DDBJ databases">
        <title>Mucilaginibacter sp. RS28 isolated from freshwater.</title>
        <authorList>
            <person name="Ko S.-R."/>
        </authorList>
    </citation>
    <scope>NUCLEOTIDE SEQUENCE</scope>
    <source>
        <strain evidence="1">RS28</strain>
    </source>
</reference>
<gene>
    <name evidence="1" type="ORF">MUY27_20130</name>
</gene>
<keyword evidence="2" id="KW-1185">Reference proteome</keyword>
<name>A0A9X1X6W5_9SPHI</name>
<accession>A0A9X1X6W5</accession>
<protein>
    <submittedName>
        <fullName evidence="1">Uncharacterized protein</fullName>
    </submittedName>
</protein>
<sequence length="235" mass="26206">MAKNLNKHFLAILLILFTHISSYAQPYWGRTLFSAGDGVTEVGKYFDFHESTDDPLDYSIRLWSSNNKLYSSGHFYSPGLGINTSNTSNGSVNIFGNSISSTNLILSANYENSYRWRFITTDRGNAIDLDITASNYADNQQTILKLSPVNSGRPSFILLDNWLVANNGNVGIGTTQPDQKLTVNGTIHASQVKVDTNIPTPDYVFNADYKLASLSKVQDYINRYHHLPEIPNAQQ</sequence>
<dbReference type="AlphaFoldDB" id="A0A9X1X6W5"/>
<evidence type="ECO:0000313" key="2">
    <source>
        <dbReference type="Proteomes" id="UP001139450"/>
    </source>
</evidence>
<dbReference type="Proteomes" id="UP001139450">
    <property type="component" value="Unassembled WGS sequence"/>
</dbReference>
<comment type="caution">
    <text evidence="1">The sequence shown here is derived from an EMBL/GenBank/DDBJ whole genome shotgun (WGS) entry which is preliminary data.</text>
</comment>
<evidence type="ECO:0000313" key="1">
    <source>
        <dbReference type="EMBL" id="MCJ8212036.1"/>
    </source>
</evidence>
<proteinExistence type="predicted"/>
<organism evidence="1 2">
    <name type="scientific">Mucilaginibacter straminoryzae</name>
    <dbReference type="NCBI Taxonomy" id="2932774"/>
    <lineage>
        <taxon>Bacteria</taxon>
        <taxon>Pseudomonadati</taxon>
        <taxon>Bacteroidota</taxon>
        <taxon>Sphingobacteriia</taxon>
        <taxon>Sphingobacteriales</taxon>
        <taxon>Sphingobacteriaceae</taxon>
        <taxon>Mucilaginibacter</taxon>
    </lineage>
</organism>
<dbReference type="RefSeq" id="WP_245133230.1">
    <property type="nucleotide sequence ID" value="NZ_JALJEJ010000017.1"/>
</dbReference>
<dbReference type="EMBL" id="JALJEJ010000017">
    <property type="protein sequence ID" value="MCJ8212036.1"/>
    <property type="molecule type" value="Genomic_DNA"/>
</dbReference>